<evidence type="ECO:0000259" key="6">
    <source>
        <dbReference type="PROSITE" id="PS50066"/>
    </source>
</evidence>
<accession>A0ABR2R303</accession>
<evidence type="ECO:0000256" key="2">
    <source>
        <dbReference type="ARBA" id="ARBA00023015"/>
    </source>
</evidence>
<comment type="caution">
    <text evidence="7">The sequence shown here is derived from an EMBL/GenBank/DDBJ whole genome shotgun (WGS) entry which is preliminary data.</text>
</comment>
<dbReference type="PANTHER" id="PTHR11945:SF725">
    <property type="entry name" value="AGAMOUS-LIKE 58-RELATED"/>
    <property type="match status" value="1"/>
</dbReference>
<comment type="subcellular location">
    <subcellularLocation>
        <location evidence="1">Nucleus</location>
    </subcellularLocation>
</comment>
<dbReference type="InterPro" id="IPR036879">
    <property type="entry name" value="TF_MADSbox_sf"/>
</dbReference>
<dbReference type="EMBL" id="JBBPBN010000027">
    <property type="protein sequence ID" value="KAK9007316.1"/>
    <property type="molecule type" value="Genomic_DNA"/>
</dbReference>
<name>A0ABR2R303_9ROSI</name>
<evidence type="ECO:0000313" key="8">
    <source>
        <dbReference type="Proteomes" id="UP001396334"/>
    </source>
</evidence>
<dbReference type="PRINTS" id="PR00404">
    <property type="entry name" value="MADSDOMAIN"/>
</dbReference>
<evidence type="ECO:0000256" key="4">
    <source>
        <dbReference type="ARBA" id="ARBA00023163"/>
    </source>
</evidence>
<gene>
    <name evidence="7" type="ORF">V6N11_051144</name>
</gene>
<keyword evidence="3" id="KW-0238">DNA-binding</keyword>
<dbReference type="SMART" id="SM00432">
    <property type="entry name" value="MADS"/>
    <property type="match status" value="1"/>
</dbReference>
<evidence type="ECO:0000313" key="7">
    <source>
        <dbReference type="EMBL" id="KAK9007316.1"/>
    </source>
</evidence>
<keyword evidence="2" id="KW-0805">Transcription regulation</keyword>
<feature type="domain" description="MADS-box" evidence="6">
    <location>
        <begin position="9"/>
        <end position="69"/>
    </location>
</feature>
<dbReference type="Proteomes" id="UP001396334">
    <property type="component" value="Unassembled WGS sequence"/>
</dbReference>
<evidence type="ECO:0000256" key="1">
    <source>
        <dbReference type="ARBA" id="ARBA00004123"/>
    </source>
</evidence>
<sequence>MASSGKRTRGRQKIEMKIVEKLDNRLITFSKRRSGIYKKISEISTLCGTDILFICFSPTGKPFSFGHPSIESITNRFLNHNIPPLFGNNCALVEAQQMVRINKIIQLYNEVVSQLDASKNKKKVLPQQANGGEENFWWETPISELNLKELEDLDSRYIELLNELYITRSKMIASTTCMPTPRIPVQLNPFTPNKNEDVNNLI</sequence>
<dbReference type="SUPFAM" id="SSF55455">
    <property type="entry name" value="SRF-like"/>
    <property type="match status" value="1"/>
</dbReference>
<dbReference type="PANTHER" id="PTHR11945">
    <property type="entry name" value="MADS BOX PROTEIN"/>
    <property type="match status" value="1"/>
</dbReference>
<dbReference type="Pfam" id="PF00319">
    <property type="entry name" value="SRF-TF"/>
    <property type="match status" value="1"/>
</dbReference>
<proteinExistence type="predicted"/>
<organism evidence="7 8">
    <name type="scientific">Hibiscus sabdariffa</name>
    <name type="common">roselle</name>
    <dbReference type="NCBI Taxonomy" id="183260"/>
    <lineage>
        <taxon>Eukaryota</taxon>
        <taxon>Viridiplantae</taxon>
        <taxon>Streptophyta</taxon>
        <taxon>Embryophyta</taxon>
        <taxon>Tracheophyta</taxon>
        <taxon>Spermatophyta</taxon>
        <taxon>Magnoliopsida</taxon>
        <taxon>eudicotyledons</taxon>
        <taxon>Gunneridae</taxon>
        <taxon>Pentapetalae</taxon>
        <taxon>rosids</taxon>
        <taxon>malvids</taxon>
        <taxon>Malvales</taxon>
        <taxon>Malvaceae</taxon>
        <taxon>Malvoideae</taxon>
        <taxon>Hibiscus</taxon>
    </lineage>
</organism>
<dbReference type="PROSITE" id="PS50066">
    <property type="entry name" value="MADS_BOX_2"/>
    <property type="match status" value="1"/>
</dbReference>
<reference evidence="7 8" key="1">
    <citation type="journal article" date="2024" name="G3 (Bethesda)">
        <title>Genome assembly of Hibiscus sabdariffa L. provides insights into metabolisms of medicinal natural products.</title>
        <authorList>
            <person name="Kim T."/>
        </authorList>
    </citation>
    <scope>NUCLEOTIDE SEQUENCE [LARGE SCALE GENOMIC DNA]</scope>
    <source>
        <strain evidence="7">TK-2024</strain>
        <tissue evidence="7">Old leaves</tissue>
    </source>
</reference>
<evidence type="ECO:0000256" key="3">
    <source>
        <dbReference type="ARBA" id="ARBA00023125"/>
    </source>
</evidence>
<dbReference type="Gene3D" id="3.40.1810.10">
    <property type="entry name" value="Transcription factor, MADS-box"/>
    <property type="match status" value="1"/>
</dbReference>
<protein>
    <recommendedName>
        <fullName evidence="6">MADS-box domain-containing protein</fullName>
    </recommendedName>
</protein>
<keyword evidence="8" id="KW-1185">Reference proteome</keyword>
<keyword evidence="4" id="KW-0804">Transcription</keyword>
<dbReference type="InterPro" id="IPR002100">
    <property type="entry name" value="TF_MADSbox"/>
</dbReference>
<keyword evidence="5" id="KW-0539">Nucleus</keyword>
<evidence type="ECO:0000256" key="5">
    <source>
        <dbReference type="ARBA" id="ARBA00023242"/>
    </source>
</evidence>